<dbReference type="GO" id="GO:0030014">
    <property type="term" value="C:CCR4-NOT complex"/>
    <property type="evidence" value="ECO:0007669"/>
    <property type="project" value="InterPro"/>
</dbReference>
<dbReference type="GO" id="GO:0003723">
    <property type="term" value="F:RNA binding"/>
    <property type="evidence" value="ECO:0007669"/>
    <property type="project" value="UniProtKB-KW"/>
</dbReference>
<evidence type="ECO:0000256" key="7">
    <source>
        <dbReference type="ARBA" id="ARBA00022722"/>
    </source>
</evidence>
<evidence type="ECO:0000256" key="3">
    <source>
        <dbReference type="ARBA" id="ARBA00004496"/>
    </source>
</evidence>
<gene>
    <name evidence="15" type="ORF">BTJ68_13234</name>
</gene>
<keyword evidence="6" id="KW-0963">Cytoplasm</keyword>
<evidence type="ECO:0000256" key="11">
    <source>
        <dbReference type="ARBA" id="ARBA00022884"/>
    </source>
</evidence>
<dbReference type="InterPro" id="IPR036397">
    <property type="entry name" value="RNaseH_sf"/>
</dbReference>
<reference evidence="15 16" key="1">
    <citation type="submission" date="2017-01" db="EMBL/GenBank/DDBJ databases">
        <title>The recent genome duplication of the halophilic yeast Hortaea werneckii: insights from long-read sequencing.</title>
        <authorList>
            <person name="Sinha S."/>
            <person name="Flibotte S."/>
            <person name="Neira M."/>
            <person name="Lenassi M."/>
            <person name="Gostincar C."/>
            <person name="Stajich J.E."/>
            <person name="Nislow C.E."/>
        </authorList>
    </citation>
    <scope>NUCLEOTIDE SEQUENCE [LARGE SCALE GENOMIC DNA]</scope>
    <source>
        <strain evidence="15 16">EXF-2000</strain>
    </source>
</reference>
<dbReference type="InterPro" id="IPR039637">
    <property type="entry name" value="CNOT7/CNOT8/Pop2"/>
</dbReference>
<dbReference type="InterPro" id="IPR012337">
    <property type="entry name" value="RNaseH-like_sf"/>
</dbReference>
<dbReference type="EC" id="3.1.13.4" evidence="5"/>
<evidence type="ECO:0000313" key="15">
    <source>
        <dbReference type="EMBL" id="OTA23192.1"/>
    </source>
</evidence>
<evidence type="ECO:0000256" key="5">
    <source>
        <dbReference type="ARBA" id="ARBA00012161"/>
    </source>
</evidence>
<name>A0A1Z5SQT8_HORWE</name>
<evidence type="ECO:0000256" key="10">
    <source>
        <dbReference type="ARBA" id="ARBA00022839"/>
    </source>
</evidence>
<evidence type="ECO:0000256" key="1">
    <source>
        <dbReference type="ARBA" id="ARBA00001663"/>
    </source>
</evidence>
<evidence type="ECO:0000256" key="8">
    <source>
        <dbReference type="ARBA" id="ARBA00022723"/>
    </source>
</evidence>
<keyword evidence="12" id="KW-0805">Transcription regulation</keyword>
<evidence type="ECO:0000313" key="16">
    <source>
        <dbReference type="Proteomes" id="UP000194280"/>
    </source>
</evidence>
<keyword evidence="14" id="KW-0539">Nucleus</keyword>
<keyword evidence="9" id="KW-0378">Hydrolase</keyword>
<evidence type="ECO:0000256" key="13">
    <source>
        <dbReference type="ARBA" id="ARBA00023163"/>
    </source>
</evidence>
<keyword evidence="10" id="KW-0269">Exonuclease</keyword>
<dbReference type="Gene3D" id="3.30.420.10">
    <property type="entry name" value="Ribonuclease H-like superfamily/Ribonuclease H"/>
    <property type="match status" value="1"/>
</dbReference>
<dbReference type="AlphaFoldDB" id="A0A1Z5SQT8"/>
<evidence type="ECO:0000256" key="2">
    <source>
        <dbReference type="ARBA" id="ARBA00004123"/>
    </source>
</evidence>
<comment type="similarity">
    <text evidence="4">Belongs to the CAF1 family.</text>
</comment>
<dbReference type="GO" id="GO:0004535">
    <property type="term" value="F:poly(A)-specific ribonuclease activity"/>
    <property type="evidence" value="ECO:0007669"/>
    <property type="project" value="UniProtKB-EC"/>
</dbReference>
<accession>A0A1Z5SQT8</accession>
<dbReference type="GO" id="GO:0005737">
    <property type="term" value="C:cytoplasm"/>
    <property type="evidence" value="ECO:0007669"/>
    <property type="project" value="UniProtKB-SubCell"/>
</dbReference>
<evidence type="ECO:0000256" key="9">
    <source>
        <dbReference type="ARBA" id="ARBA00022801"/>
    </source>
</evidence>
<keyword evidence="7" id="KW-0540">Nuclease</keyword>
<sequence length="542" mass="57701">MPPAVGRMHPSHMSNPFQHLNAQHSIPQSHYQAQSIPATFGAQNTAQAFNAGAGQSILNGGISPFNPTSAYGGTAFSTGAGQASSFNGGGAFGGGQGQGLASVAAQQGFARGAAMQESNLLHSHPHQLDAASGHMAAAAGLKPNPQTTHPRIREVWRHNLDVEFETLRKLIVKYPYVSMDAEFPGIVARPIGNFAGSKAEYHYQTLRCNVDILKPIQVGITLWTPEGEVPPQQADPALLAELNSRGGTMKGGFQNNLMGLIPCTWVFNFHFDLQEDMFAESSIELLRTSGVDFQRHQDHGIQLATFGSLLTTSGLAFSEEVNWLSFHSGYDFGYLIKLLTDDALPVDQADFFGLVSTFFPKLWDIKFLLRHAQRMRAQGRLSQEGTRVLDGLGTKSGLQDLADELGCQRVGPAHTGGSDAWLTGSVFWAMRNKIFSSNLDEELADQIYGLHGVAAPASQQYREEFFAAQGTPQQQAAVNGLGGGISALQSSAQTFTPGGNPSTPTNVHAGLTSAATPGAQFGHALGGGGLGQGTFGNFSYGK</sequence>
<dbReference type="GO" id="GO:0005634">
    <property type="term" value="C:nucleus"/>
    <property type="evidence" value="ECO:0007669"/>
    <property type="project" value="UniProtKB-SubCell"/>
</dbReference>
<dbReference type="FunCoup" id="A0A1Z5SQT8">
    <property type="interactions" value="1657"/>
</dbReference>
<keyword evidence="13" id="KW-0804">Transcription</keyword>
<dbReference type="OrthoDB" id="1164111at2759"/>
<proteinExistence type="inferred from homology"/>
<dbReference type="InterPro" id="IPR006941">
    <property type="entry name" value="RNase_CAF1"/>
</dbReference>
<evidence type="ECO:0000256" key="4">
    <source>
        <dbReference type="ARBA" id="ARBA00008372"/>
    </source>
</evidence>
<evidence type="ECO:0000256" key="6">
    <source>
        <dbReference type="ARBA" id="ARBA00022490"/>
    </source>
</evidence>
<dbReference type="STRING" id="1157616.A0A1Z5SQT8"/>
<dbReference type="Pfam" id="PF04857">
    <property type="entry name" value="CAF1"/>
    <property type="match status" value="2"/>
</dbReference>
<dbReference type="PANTHER" id="PTHR10797">
    <property type="entry name" value="CCR4-NOT TRANSCRIPTION COMPLEX SUBUNIT"/>
    <property type="match status" value="1"/>
</dbReference>
<comment type="catalytic activity">
    <reaction evidence="1">
        <text>Exonucleolytic cleavage of poly(A) to 5'-AMP.</text>
        <dbReference type="EC" id="3.1.13.4"/>
    </reaction>
</comment>
<dbReference type="GO" id="GO:0046872">
    <property type="term" value="F:metal ion binding"/>
    <property type="evidence" value="ECO:0007669"/>
    <property type="project" value="UniProtKB-KW"/>
</dbReference>
<dbReference type="Proteomes" id="UP000194280">
    <property type="component" value="Unassembled WGS sequence"/>
</dbReference>
<organism evidence="15 16">
    <name type="scientific">Hortaea werneckii EXF-2000</name>
    <dbReference type="NCBI Taxonomy" id="1157616"/>
    <lineage>
        <taxon>Eukaryota</taxon>
        <taxon>Fungi</taxon>
        <taxon>Dikarya</taxon>
        <taxon>Ascomycota</taxon>
        <taxon>Pezizomycotina</taxon>
        <taxon>Dothideomycetes</taxon>
        <taxon>Dothideomycetidae</taxon>
        <taxon>Mycosphaerellales</taxon>
        <taxon>Teratosphaeriaceae</taxon>
        <taxon>Hortaea</taxon>
    </lineage>
</organism>
<dbReference type="EMBL" id="MUNK01000313">
    <property type="protein sequence ID" value="OTA23192.1"/>
    <property type="molecule type" value="Genomic_DNA"/>
</dbReference>
<keyword evidence="16" id="KW-1185">Reference proteome</keyword>
<evidence type="ECO:0000256" key="14">
    <source>
        <dbReference type="ARBA" id="ARBA00023242"/>
    </source>
</evidence>
<comment type="caution">
    <text evidence="15">The sequence shown here is derived from an EMBL/GenBank/DDBJ whole genome shotgun (WGS) entry which is preliminary data.</text>
</comment>
<evidence type="ECO:0000256" key="12">
    <source>
        <dbReference type="ARBA" id="ARBA00023015"/>
    </source>
</evidence>
<keyword evidence="8" id="KW-0479">Metal-binding</keyword>
<dbReference type="InParanoid" id="A0A1Z5SQT8"/>
<protein>
    <recommendedName>
        <fullName evidence="5">poly(A)-specific ribonuclease</fullName>
        <ecNumber evidence="5">3.1.13.4</ecNumber>
    </recommendedName>
</protein>
<keyword evidence="11" id="KW-0694">RNA-binding</keyword>
<dbReference type="SUPFAM" id="SSF53098">
    <property type="entry name" value="Ribonuclease H-like"/>
    <property type="match status" value="1"/>
</dbReference>
<comment type="subcellular location">
    <subcellularLocation>
        <location evidence="3">Cytoplasm</location>
    </subcellularLocation>
    <subcellularLocation>
        <location evidence="2">Nucleus</location>
    </subcellularLocation>
</comment>
<dbReference type="VEuPathDB" id="FungiDB:BTJ68_13234"/>